<feature type="compositionally biased region" description="Basic residues" evidence="2">
    <location>
        <begin position="33"/>
        <end position="43"/>
    </location>
</feature>
<dbReference type="EMBL" id="MAAX01000183">
    <property type="protein sequence ID" value="OUS11158.1"/>
    <property type="molecule type" value="Genomic_DNA"/>
</dbReference>
<dbReference type="Proteomes" id="UP000196102">
    <property type="component" value="Unassembled WGS sequence"/>
</dbReference>
<dbReference type="InterPro" id="IPR024623">
    <property type="entry name" value="YtxH"/>
</dbReference>
<dbReference type="AlphaFoldDB" id="A0A1Z8ALW1"/>
<sequence length="136" mass="14333">MSKSSNTLVALVAGAAIGVAAGMLYAPDSGEKTRKKLKKQAKKAQKDIDAQARKTYAQVSDKASQLTSTVSSKATELRGTVGDRIETALSSASYKADDAIVALEAKLEQLREQNAKLQKPASVQNAIKKEAAKVNA</sequence>
<dbReference type="RefSeq" id="WP_303687654.1">
    <property type="nucleotide sequence ID" value="NZ_CAJXYO010000045.1"/>
</dbReference>
<evidence type="ECO:0000313" key="3">
    <source>
        <dbReference type="EMBL" id="OUS11158.1"/>
    </source>
</evidence>
<feature type="region of interest" description="Disordered" evidence="2">
    <location>
        <begin position="30"/>
        <end position="49"/>
    </location>
</feature>
<protein>
    <recommendedName>
        <fullName evidence="5">YtxH domain-containing protein</fullName>
    </recommendedName>
</protein>
<comment type="caution">
    <text evidence="3">The sequence shown here is derived from an EMBL/GenBank/DDBJ whole genome shotgun (WGS) entry which is preliminary data.</text>
</comment>
<keyword evidence="1" id="KW-0175">Coiled coil</keyword>
<name>A0A1Z8ALW1_9FLAO</name>
<dbReference type="Gene3D" id="1.20.120.20">
    <property type="entry name" value="Apolipoprotein"/>
    <property type="match status" value="1"/>
</dbReference>
<organism evidence="3 4">
    <name type="scientific">Nonlabens dokdonensis</name>
    <dbReference type="NCBI Taxonomy" id="328515"/>
    <lineage>
        <taxon>Bacteria</taxon>
        <taxon>Pseudomonadati</taxon>
        <taxon>Bacteroidota</taxon>
        <taxon>Flavobacteriia</taxon>
        <taxon>Flavobacteriales</taxon>
        <taxon>Flavobacteriaceae</taxon>
        <taxon>Nonlabens</taxon>
    </lineage>
</organism>
<evidence type="ECO:0000313" key="4">
    <source>
        <dbReference type="Proteomes" id="UP000196102"/>
    </source>
</evidence>
<evidence type="ECO:0000256" key="2">
    <source>
        <dbReference type="SAM" id="MobiDB-lite"/>
    </source>
</evidence>
<evidence type="ECO:0008006" key="5">
    <source>
        <dbReference type="Google" id="ProtNLM"/>
    </source>
</evidence>
<reference evidence="4" key="1">
    <citation type="journal article" date="2017" name="Proc. Natl. Acad. Sci. U.S.A.">
        <title>Simulation of Deepwater Horizon oil plume reveals substrate specialization within a complex community of hydrocarbon-degraders.</title>
        <authorList>
            <person name="Hu P."/>
            <person name="Dubinsky E.A."/>
            <person name="Probst A.J."/>
            <person name="Wang J."/>
            <person name="Sieber C.M.K."/>
            <person name="Tom L.M."/>
            <person name="Gardinali P."/>
            <person name="Banfield J.F."/>
            <person name="Atlas R.M."/>
            <person name="Andersen G.L."/>
        </authorList>
    </citation>
    <scope>NUCLEOTIDE SEQUENCE [LARGE SCALE GENOMIC DNA]</scope>
</reference>
<accession>A0A1Z8ALW1</accession>
<feature type="coiled-coil region" evidence="1">
    <location>
        <begin position="93"/>
        <end position="120"/>
    </location>
</feature>
<dbReference type="Pfam" id="PF12732">
    <property type="entry name" value="YtxH"/>
    <property type="match status" value="1"/>
</dbReference>
<dbReference type="PANTHER" id="PTHR35792">
    <property type="entry name" value="GENERAL STRESS PROTEIN"/>
    <property type="match status" value="1"/>
</dbReference>
<dbReference type="InterPro" id="IPR052928">
    <property type="entry name" value="Desiccation-related_membrane"/>
</dbReference>
<gene>
    <name evidence="3" type="ORF">A9Q93_11840</name>
</gene>
<dbReference type="PANTHER" id="PTHR35792:SF1">
    <property type="entry name" value="SLL0268 PROTEIN"/>
    <property type="match status" value="1"/>
</dbReference>
<proteinExistence type="predicted"/>
<evidence type="ECO:0000256" key="1">
    <source>
        <dbReference type="SAM" id="Coils"/>
    </source>
</evidence>